<dbReference type="InterPro" id="IPR058641">
    <property type="entry name" value="GVIN1_dom"/>
</dbReference>
<keyword evidence="3" id="KW-1185">Reference proteome</keyword>
<dbReference type="PANTHER" id="PTHR14819">
    <property type="entry name" value="GTP-BINDING"/>
    <property type="match status" value="1"/>
</dbReference>
<protein>
    <recommendedName>
        <fullName evidence="1">VLIG-type G domain-containing protein</fullName>
    </recommendedName>
</protein>
<evidence type="ECO:0000313" key="2">
    <source>
        <dbReference type="EMBL" id="MEQ2182501.1"/>
    </source>
</evidence>
<comment type="caution">
    <text evidence="2">The sequence shown here is derived from an EMBL/GenBank/DDBJ whole genome shotgun (WGS) entry which is preliminary data.</text>
</comment>
<dbReference type="Pfam" id="PF25683">
    <property type="entry name" value="URGCP_GTPase"/>
    <property type="match status" value="1"/>
</dbReference>
<dbReference type="InterPro" id="IPR057365">
    <property type="entry name" value="URGCP"/>
</dbReference>
<proteinExistence type="predicted"/>
<evidence type="ECO:0000313" key="3">
    <source>
        <dbReference type="Proteomes" id="UP001476798"/>
    </source>
</evidence>
<dbReference type="EMBL" id="JAHRIO010072378">
    <property type="protein sequence ID" value="MEQ2182501.1"/>
    <property type="molecule type" value="Genomic_DNA"/>
</dbReference>
<gene>
    <name evidence="2" type="ORF">GOODEAATRI_022974</name>
</gene>
<dbReference type="Pfam" id="PF25496">
    <property type="entry name" value="URGCP"/>
    <property type="match status" value="1"/>
</dbReference>
<organism evidence="2 3">
    <name type="scientific">Goodea atripinnis</name>
    <dbReference type="NCBI Taxonomy" id="208336"/>
    <lineage>
        <taxon>Eukaryota</taxon>
        <taxon>Metazoa</taxon>
        <taxon>Chordata</taxon>
        <taxon>Craniata</taxon>
        <taxon>Vertebrata</taxon>
        <taxon>Euteleostomi</taxon>
        <taxon>Actinopterygii</taxon>
        <taxon>Neopterygii</taxon>
        <taxon>Teleostei</taxon>
        <taxon>Neoteleostei</taxon>
        <taxon>Acanthomorphata</taxon>
        <taxon>Ovalentaria</taxon>
        <taxon>Atherinomorphae</taxon>
        <taxon>Cyprinodontiformes</taxon>
        <taxon>Goodeidae</taxon>
        <taxon>Goodea</taxon>
    </lineage>
</organism>
<reference evidence="2 3" key="1">
    <citation type="submission" date="2021-06" db="EMBL/GenBank/DDBJ databases">
        <authorList>
            <person name="Palmer J.M."/>
        </authorList>
    </citation>
    <scope>NUCLEOTIDE SEQUENCE [LARGE SCALE GENOMIC DNA]</scope>
    <source>
        <strain evidence="2 3">GA_2019</strain>
        <tissue evidence="2">Muscle</tissue>
    </source>
</reference>
<dbReference type="InterPro" id="IPR052986">
    <property type="entry name" value="VLIG_GTPase"/>
</dbReference>
<dbReference type="Proteomes" id="UP001476798">
    <property type="component" value="Unassembled WGS sequence"/>
</dbReference>
<evidence type="ECO:0000259" key="1">
    <source>
        <dbReference type="PROSITE" id="PS51717"/>
    </source>
</evidence>
<sequence length="1634" mass="185593">MSFKLVKRLSSKKKRPLKDSVQEEILHKLGLEAYSTRQLDSTSVSNISTWILENKQPLELKNLPDSFLSRLWLLSDDARSTCCQPQLDPLNGDNKLPEVKLSSCEDNTQNAINPLDLVTSVFISADTFLQQEITVRMMQCKFAVPLVLPNVDPEKPSQFLLWPSRGVVGQWRSHSLDTNSRVQDCNLASTPMPIISCIKLGRCSVSKSQVLNYVLNGPKSSNNTFIHKGMDGGQVPRRLSNGLVEIGWYLPTGDIDRDVYRAPFLISNLRGDASNHEKCLKLLCQASSAVIIFCGDVKDKEKQLLVSCKGMASKLILIDISGTEREENTVMGCGGKTLEEFLGLPNGAVVAGHTLSEDEVAKNICEILKRLVPESLKPVMLEAAAQLALDIGLNMDEGPVCKKAMATVEEVLKGLDEGLAEFQQKQLPLQGHLWSKLAELDKEESTQKKSGKEIEPQLLKEKKDILTELNRYKMTPSMKVFIDALLTKDKSERTYFLAWLKLRLHQKQTEELNSLKELQPEQTEHLENLENEADNSLDSDSFCTDSMSEEETEVHPVNNRVDCVQGCETIQEVQQNPHYTEKTTEHQESTQDLSCSTNQLLDCGESFENPKALNSRSLQPKTYTLGIEQFLREMGLIFELTHVSGGQNVLRLPNVAAELLLNGVPLELMDGDALNIPICWLGCVFAELKRCLRQEQLRTRVLTILGDRHARNAEVLSGLFGVKLPEGWRRTNRGVYVVVLSLPDDLRKDLECDYLFLIDVEGLGLVSGEIKTDLTHDNMMATVAIGLSDVLLQNISPCAGDDLETTFTVMVNALLRSKECSAFPICQILTQDDGINSVLQTLQLRRVCKFLQTENKENIIDYHGLNTSNTVFVKGPWPNMCPCEAVDKKYSTNVLKLKENLFGALKKCATMSKSSDFIGRLYDVWDAVKSNSFSIGLQDMNMAFGFSLLCTEFSQWENILLENTESWLMGTTKKIIATKALDAAAQHVLLSELKKEAEEEVKSEVNKLKSKAESYLMTEEILQINSKIFWPILFSNINNLQERVIEEAMQKLETINESHCSYSQIKKFEKSVEKEQEYKLLALVETSKSTNILLQDHELEEEFEIVWKKILSSFEFRPSEREEISSIVTNVLKQNLISRDLQKHMDKLCVLDQNQTSSFQVCDEHFGYRSRLKRMFEDNNKQQKLEAQKIASKIIEEYNQFIANKCSLAADFSESYIIELLEIVENGLKEKSLEIRSAFDVDLKIYLCNAACQDFQKLHDRFAKDRELLAYISATKNKYTAKFIYQFRKRDQCQRVAQAFISMVIKPLMLEYVNEPLGIQIAKEVKHKAQQYQSPHAFHQCILEDLIKEDCFESFVEYLLSYEDFRLRKIRETVVSHLSDTTSLGELRQQRLGEIVGKIAAAVSQTTEGTSGVLSDTKPLLERVCLILERDSKIDVKKESLNGPLFSITTEWDHFVKCLMELLATRRLDLGQEFKQNVDVLEVLNDLPVQPQDQLLHIVRGCDKRCPLCKAPCEEEKLDHEVHSSLLHRPKGMLPYDFCSPSHLSCPETSKEAYGELIICKNLHLEDPNWSNVSDDLNSQKTNNYWRYVLARFNEKFAAEFKQELVKLPEDWKQMTKEDALESLKGVIAKKECS</sequence>
<dbReference type="InterPro" id="IPR030383">
    <property type="entry name" value="G_VLIG_dom"/>
</dbReference>
<dbReference type="Pfam" id="PF25974">
    <property type="entry name" value="URGCP_9th"/>
    <property type="match status" value="1"/>
</dbReference>
<dbReference type="PROSITE" id="PS51717">
    <property type="entry name" value="G_VLIG"/>
    <property type="match status" value="1"/>
</dbReference>
<accession>A0ABV0PG95</accession>
<dbReference type="PANTHER" id="PTHR14819:SF9">
    <property type="entry name" value="UP-REGULATOR OF CELL PROLIFERATION-LIKE"/>
    <property type="match status" value="1"/>
</dbReference>
<feature type="domain" description="VLIG-type G" evidence="1">
    <location>
        <begin position="696"/>
        <end position="797"/>
    </location>
</feature>
<name>A0ABV0PG95_9TELE</name>